<accession>A0AAD7P6S9</accession>
<name>A0AAD7P6S9_QUISA</name>
<feature type="compositionally biased region" description="Basic and acidic residues" evidence="1">
    <location>
        <begin position="111"/>
        <end position="120"/>
    </location>
</feature>
<keyword evidence="2" id="KW-0812">Transmembrane</keyword>
<dbReference type="AlphaFoldDB" id="A0AAD7P6S9"/>
<evidence type="ECO:0000256" key="1">
    <source>
        <dbReference type="SAM" id="MobiDB-lite"/>
    </source>
</evidence>
<feature type="region of interest" description="Disordered" evidence="1">
    <location>
        <begin position="111"/>
        <end position="136"/>
    </location>
</feature>
<keyword evidence="2" id="KW-0472">Membrane</keyword>
<dbReference type="EMBL" id="JARAOO010000014">
    <property type="protein sequence ID" value="KAJ7944246.1"/>
    <property type="molecule type" value="Genomic_DNA"/>
</dbReference>
<protein>
    <submittedName>
        <fullName evidence="3">tRNA-methyltransferase non-catalytic subunit trm6MTase subunit</fullName>
    </submittedName>
</protein>
<sequence>MDAFDFDNVKAEKARAMRRHNILQIISNTFRIVEICIALVILSWIFTRLPFAVKTSGDCARRLSGIIGSPLFVFIIGNAIIVTLVAKSGRVTGETSIGDYAETEIYEEYLKNSGGDRTKSPSETGTLSREPEEVEYQEKQIISELNMTSRTLEDQAEIDTCTVTDLETETETDLDFPKVYRRTQSVKLKQENTTKTGRELRRSETEKCRKTETSGDNPREKSYSEDNLSNEEFQRTIEAFIAKQMRFLREESLAIVVKNQS</sequence>
<keyword evidence="2" id="KW-1133">Transmembrane helix</keyword>
<feature type="region of interest" description="Disordered" evidence="1">
    <location>
        <begin position="187"/>
        <end position="229"/>
    </location>
</feature>
<dbReference type="PANTHER" id="PTHR33640">
    <property type="entry name" value="TRANSMEMBRANE PROTEIN"/>
    <property type="match status" value="1"/>
</dbReference>
<feature type="transmembrane region" description="Helical" evidence="2">
    <location>
        <begin position="21"/>
        <end position="46"/>
    </location>
</feature>
<evidence type="ECO:0000313" key="4">
    <source>
        <dbReference type="Proteomes" id="UP001163823"/>
    </source>
</evidence>
<evidence type="ECO:0000313" key="3">
    <source>
        <dbReference type="EMBL" id="KAJ7944246.1"/>
    </source>
</evidence>
<dbReference type="Proteomes" id="UP001163823">
    <property type="component" value="Chromosome 14"/>
</dbReference>
<reference evidence="3" key="1">
    <citation type="journal article" date="2023" name="Science">
        <title>Elucidation of the pathway for biosynthesis of saponin adjuvants from the soapbark tree.</title>
        <authorList>
            <person name="Reed J."/>
            <person name="Orme A."/>
            <person name="El-Demerdash A."/>
            <person name="Owen C."/>
            <person name="Martin L.B.B."/>
            <person name="Misra R.C."/>
            <person name="Kikuchi S."/>
            <person name="Rejzek M."/>
            <person name="Martin A.C."/>
            <person name="Harkess A."/>
            <person name="Leebens-Mack J."/>
            <person name="Louveau T."/>
            <person name="Stephenson M.J."/>
            <person name="Osbourn A."/>
        </authorList>
    </citation>
    <scope>NUCLEOTIDE SEQUENCE</scope>
    <source>
        <strain evidence="3">S10</strain>
    </source>
</reference>
<gene>
    <name evidence="3" type="ORF">O6P43_033674</name>
</gene>
<dbReference type="PANTHER" id="PTHR33640:SF3">
    <property type="entry name" value="DUF4408 DOMAIN-CONTAINING PROTEIN"/>
    <property type="match status" value="1"/>
</dbReference>
<organism evidence="3 4">
    <name type="scientific">Quillaja saponaria</name>
    <name type="common">Soap bark tree</name>
    <dbReference type="NCBI Taxonomy" id="32244"/>
    <lineage>
        <taxon>Eukaryota</taxon>
        <taxon>Viridiplantae</taxon>
        <taxon>Streptophyta</taxon>
        <taxon>Embryophyta</taxon>
        <taxon>Tracheophyta</taxon>
        <taxon>Spermatophyta</taxon>
        <taxon>Magnoliopsida</taxon>
        <taxon>eudicotyledons</taxon>
        <taxon>Gunneridae</taxon>
        <taxon>Pentapetalae</taxon>
        <taxon>rosids</taxon>
        <taxon>fabids</taxon>
        <taxon>Fabales</taxon>
        <taxon>Quillajaceae</taxon>
        <taxon>Quillaja</taxon>
    </lineage>
</organism>
<dbReference type="KEGG" id="qsa:O6P43_033674"/>
<feature type="transmembrane region" description="Helical" evidence="2">
    <location>
        <begin position="66"/>
        <end position="86"/>
    </location>
</feature>
<feature type="compositionally biased region" description="Basic and acidic residues" evidence="1">
    <location>
        <begin position="188"/>
        <end position="224"/>
    </location>
</feature>
<keyword evidence="4" id="KW-1185">Reference proteome</keyword>
<proteinExistence type="predicted"/>
<comment type="caution">
    <text evidence="3">The sequence shown here is derived from an EMBL/GenBank/DDBJ whole genome shotgun (WGS) entry which is preliminary data.</text>
</comment>
<evidence type="ECO:0000256" key="2">
    <source>
        <dbReference type="SAM" id="Phobius"/>
    </source>
</evidence>